<reference evidence="2" key="1">
    <citation type="journal article" date="2019" name="Int. J. Syst. Evol. Microbiol.">
        <title>The Global Catalogue of Microorganisms (GCM) 10K type strain sequencing project: providing services to taxonomists for standard genome sequencing and annotation.</title>
        <authorList>
            <consortium name="The Broad Institute Genomics Platform"/>
            <consortium name="The Broad Institute Genome Sequencing Center for Infectious Disease"/>
            <person name="Wu L."/>
            <person name="Ma J."/>
        </authorList>
    </citation>
    <scope>NUCLEOTIDE SEQUENCE [LARGE SCALE GENOMIC DNA]</scope>
    <source>
        <strain evidence="2">TBRC 1826</strain>
    </source>
</reference>
<proteinExistence type="predicted"/>
<sequence length="343" mass="38638">MMRVEIPASLFDDDECYESLLQLILFFRDVRHEWVISPLDVDTVSNFFDRNLSAPLAQTYSAIVKKASRAGYTWAPVEDRRPVLRVARGTLEEDVEDLRRPAVLVVENRKYDWMFISAVAKLLGMEDILRAEDANLLDVRNGGGADGAVSEAVDQVRRFTRTKRVVLVIDSDRYRPGERTKNHTRAESVADAGGYAHVLEFRELENYVPNRVLARQARRRGHAHMSTRLQALKKLTHVQRAHFDMKNGFKEQQAGTAGWAERKSTSTGDPSAAYHIPRQHGDLYHGVNEGTLITLRKGFGTSLPKLFLDEVGIGGISEKDLDGLGLNATEELRKVLDTILDII</sequence>
<comment type="caution">
    <text evidence="1">The sequence shown here is derived from an EMBL/GenBank/DDBJ whole genome shotgun (WGS) entry which is preliminary data.</text>
</comment>
<evidence type="ECO:0000313" key="1">
    <source>
        <dbReference type="EMBL" id="MFC3999033.1"/>
    </source>
</evidence>
<dbReference type="Proteomes" id="UP001595847">
    <property type="component" value="Unassembled WGS sequence"/>
</dbReference>
<evidence type="ECO:0000313" key="2">
    <source>
        <dbReference type="Proteomes" id="UP001595847"/>
    </source>
</evidence>
<keyword evidence="2" id="KW-1185">Reference proteome</keyword>
<organism evidence="1 2">
    <name type="scientific">Nocardiopsis sediminis</name>
    <dbReference type="NCBI Taxonomy" id="1778267"/>
    <lineage>
        <taxon>Bacteria</taxon>
        <taxon>Bacillati</taxon>
        <taxon>Actinomycetota</taxon>
        <taxon>Actinomycetes</taxon>
        <taxon>Streptosporangiales</taxon>
        <taxon>Nocardiopsidaceae</taxon>
        <taxon>Nocardiopsis</taxon>
    </lineage>
</organism>
<dbReference type="EMBL" id="JBHSBH010000015">
    <property type="protein sequence ID" value="MFC3999033.1"/>
    <property type="molecule type" value="Genomic_DNA"/>
</dbReference>
<protein>
    <submittedName>
        <fullName evidence="1">Uncharacterized protein</fullName>
    </submittedName>
</protein>
<accession>A0ABV8FWZ9</accession>
<gene>
    <name evidence="1" type="ORF">ACFOVU_24155</name>
</gene>
<name>A0ABV8FWZ9_9ACTN</name>
<dbReference type="RefSeq" id="WP_378537239.1">
    <property type="nucleotide sequence ID" value="NZ_JBHSBH010000015.1"/>
</dbReference>